<dbReference type="InterPro" id="IPR013783">
    <property type="entry name" value="Ig-like_fold"/>
</dbReference>
<dbReference type="Ensembl" id="ENSACCT00020008437.1">
    <property type="protein sequence ID" value="ENSACCP00020008086.1"/>
    <property type="gene ID" value="ENSACCG00020005490.1"/>
</dbReference>
<dbReference type="Pfam" id="PF01108">
    <property type="entry name" value="Tissue_fac"/>
    <property type="match status" value="2"/>
</dbReference>
<evidence type="ECO:0000256" key="1">
    <source>
        <dbReference type="SAM" id="MobiDB-lite"/>
    </source>
</evidence>
<feature type="chain" id="PRO_5025540471" description="Fibronectin type-III domain-containing protein" evidence="3">
    <location>
        <begin position="27"/>
        <end position="722"/>
    </location>
</feature>
<evidence type="ECO:0000256" key="3">
    <source>
        <dbReference type="SAM" id="SignalP"/>
    </source>
</evidence>
<reference evidence="5" key="2">
    <citation type="submission" date="2025-09" db="UniProtKB">
        <authorList>
            <consortium name="Ensembl"/>
        </authorList>
    </citation>
    <scope>IDENTIFICATION</scope>
</reference>
<feature type="compositionally biased region" description="Basic and acidic residues" evidence="1">
    <location>
        <begin position="684"/>
        <end position="705"/>
    </location>
</feature>
<dbReference type="SUPFAM" id="SSF49265">
    <property type="entry name" value="Fibronectin type III"/>
    <property type="match status" value="4"/>
</dbReference>
<evidence type="ECO:0000259" key="4">
    <source>
        <dbReference type="PROSITE" id="PS50853"/>
    </source>
</evidence>
<dbReference type="CDD" id="cd00063">
    <property type="entry name" value="FN3"/>
    <property type="match status" value="2"/>
</dbReference>
<keyword evidence="2" id="KW-0812">Transmembrane</keyword>
<dbReference type="InterPro" id="IPR015373">
    <property type="entry name" value="Interferon/interleukin_rcp_dom"/>
</dbReference>
<keyword evidence="3" id="KW-0732">Signal</keyword>
<feature type="region of interest" description="Disordered" evidence="1">
    <location>
        <begin position="684"/>
        <end position="722"/>
    </location>
</feature>
<dbReference type="GeneTree" id="ENSGT00510000049322"/>
<proteinExistence type="predicted"/>
<evidence type="ECO:0000256" key="2">
    <source>
        <dbReference type="SAM" id="Phobius"/>
    </source>
</evidence>
<feature type="compositionally biased region" description="Acidic residues" evidence="1">
    <location>
        <begin position="318"/>
        <end position="328"/>
    </location>
</feature>
<dbReference type="AlphaFoldDB" id="A0A663E7W8"/>
<dbReference type="InParanoid" id="A0A663E7W8"/>
<dbReference type="GO" id="GO:0004920">
    <property type="term" value="F:interleukin-10 receptor activity"/>
    <property type="evidence" value="ECO:0007669"/>
    <property type="project" value="TreeGrafter"/>
</dbReference>
<evidence type="ECO:0000313" key="5">
    <source>
        <dbReference type="Ensembl" id="ENSACCP00020008086.1"/>
    </source>
</evidence>
<gene>
    <name evidence="5" type="primary">IL10RB</name>
</gene>
<dbReference type="PANTHER" id="PTHR20859">
    <property type="entry name" value="INTERFERON/INTERLEUKIN RECEPTOR"/>
    <property type="match status" value="1"/>
</dbReference>
<organism evidence="5 6">
    <name type="scientific">Aquila chrysaetos chrysaetos</name>
    <dbReference type="NCBI Taxonomy" id="223781"/>
    <lineage>
        <taxon>Eukaryota</taxon>
        <taxon>Metazoa</taxon>
        <taxon>Chordata</taxon>
        <taxon>Craniata</taxon>
        <taxon>Vertebrata</taxon>
        <taxon>Euteleostomi</taxon>
        <taxon>Archelosauria</taxon>
        <taxon>Archosauria</taxon>
        <taxon>Dinosauria</taxon>
        <taxon>Saurischia</taxon>
        <taxon>Theropoda</taxon>
        <taxon>Coelurosauria</taxon>
        <taxon>Aves</taxon>
        <taxon>Neognathae</taxon>
        <taxon>Neoaves</taxon>
        <taxon>Telluraves</taxon>
        <taxon>Accipitrimorphae</taxon>
        <taxon>Accipitriformes</taxon>
        <taxon>Accipitridae</taxon>
        <taxon>Accipitrinae</taxon>
        <taxon>Aquila</taxon>
    </lineage>
</organism>
<feature type="domain" description="Fibronectin type-III" evidence="4">
    <location>
        <begin position="506"/>
        <end position="600"/>
    </location>
</feature>
<keyword evidence="6" id="KW-1185">Reference proteome</keyword>
<name>A0A663E7W8_AQUCH</name>
<evidence type="ECO:0000313" key="6">
    <source>
        <dbReference type="Proteomes" id="UP000472275"/>
    </source>
</evidence>
<dbReference type="GO" id="GO:0005886">
    <property type="term" value="C:plasma membrane"/>
    <property type="evidence" value="ECO:0007669"/>
    <property type="project" value="TreeGrafter"/>
</dbReference>
<feature type="region of interest" description="Disordered" evidence="1">
    <location>
        <begin position="313"/>
        <end position="333"/>
    </location>
</feature>
<dbReference type="PROSITE" id="PS51257">
    <property type="entry name" value="PROKAR_LIPOPROTEIN"/>
    <property type="match status" value="1"/>
</dbReference>
<dbReference type="Gene3D" id="2.60.40.10">
    <property type="entry name" value="Immunoglobulins"/>
    <property type="match status" value="4"/>
</dbReference>
<dbReference type="Pfam" id="PF09294">
    <property type="entry name" value="Interfer-bind"/>
    <property type="match status" value="2"/>
</dbReference>
<dbReference type="Proteomes" id="UP000472275">
    <property type="component" value="Chromosome 7"/>
</dbReference>
<sequence length="722" mass="81557">METRMGGPVHFCQLVYISILSTACCSLPERFLGGPPHNLQMQSCNFQHILSWQAKSDPTVPTYYRVLYTDRRNWKTAKQCSDITQLSCNLTDDFKDIFGYYSVLVQSFTGTEVLNSSVLHFMPLSDTFLGPPEVNISSCLNCISVTIKLPTSHARKNEKLQSLIDIYKELDYGITLKTLDGEHKRPREKTTEEIFTTVIEELYPNRNYCVSVMVTASLNKHSIPSAWKCVTADSVAQQDYHTVGIAGAICFSLMVAGALKCMHAGGYILQKKSLPRTLVFIRTLAYSPWTFESEEIASVEIIYKEVKKKANESIGGISDEDDSDDSDSDAISNHDYTRRGIISRVPHSSDTTNVFVQYSTNSTCDNSSSQASENLDADPEDFEEHEMDIEEDNTNISGIVPKPQNARIISVNLRSTLQWDAPRFHKGNISYTVRSKSINFPGDTYENVSTNLRLTECDVSSLSAYGDYVLQVRAESEDNHSDWATVRFKPMDDTVIGPPDVQVKSESGSLHVDFTGPFAEHEHDKWPLKQYYGSWNYRILYWKKGSNTEVTHIDTKHNSEILSQLEPWTIYCIQVQAVIPEWNKTGELSRELCEQTTHNGVTPVWIIVTVLIGSMLVVVISVPVCFFSFLYLYRLTKHVFCPSYIFPQHLKEFLSKPPSGAQFFSPLPQEEHLFYDKLTVISEESKNNSDETGDEAGKTTEHLQDSEQEDSDSRIVPASEKA</sequence>
<dbReference type="PROSITE" id="PS50853">
    <property type="entry name" value="FN3"/>
    <property type="match status" value="2"/>
</dbReference>
<accession>A0A663E7W8</accession>
<dbReference type="PANTHER" id="PTHR20859:SF50">
    <property type="entry name" value="INTERLEUKIN-10 RECEPTOR SUBUNIT BETA"/>
    <property type="match status" value="1"/>
</dbReference>
<protein>
    <recommendedName>
        <fullName evidence="4">Fibronectin type-III domain-containing protein</fullName>
    </recommendedName>
</protein>
<keyword evidence="2" id="KW-1133">Transmembrane helix</keyword>
<feature type="transmembrane region" description="Helical" evidence="2">
    <location>
        <begin position="604"/>
        <end position="633"/>
    </location>
</feature>
<keyword evidence="2" id="KW-0472">Membrane</keyword>
<dbReference type="InterPro" id="IPR036116">
    <property type="entry name" value="FN3_sf"/>
</dbReference>
<feature type="signal peptide" evidence="3">
    <location>
        <begin position="1"/>
        <end position="26"/>
    </location>
</feature>
<dbReference type="SMART" id="SM00060">
    <property type="entry name" value="FN3"/>
    <property type="match status" value="2"/>
</dbReference>
<dbReference type="InterPro" id="IPR050650">
    <property type="entry name" value="Type-II_Cytokine-TF_Rcpt"/>
</dbReference>
<dbReference type="InterPro" id="IPR003961">
    <property type="entry name" value="FN3_dom"/>
</dbReference>
<reference evidence="5" key="1">
    <citation type="submission" date="2025-08" db="UniProtKB">
        <authorList>
            <consortium name="Ensembl"/>
        </authorList>
    </citation>
    <scope>IDENTIFICATION</scope>
</reference>
<feature type="domain" description="Fibronectin type-III" evidence="4">
    <location>
        <begin position="400"/>
        <end position="497"/>
    </location>
</feature>